<keyword evidence="3" id="KW-1185">Reference proteome</keyword>
<dbReference type="RefSeq" id="WP_185270845.1">
    <property type="nucleotide sequence ID" value="NZ_CP055156.1"/>
</dbReference>
<keyword evidence="1" id="KW-0472">Membrane</keyword>
<gene>
    <name evidence="2" type="ORF">HUW51_17145</name>
</gene>
<protein>
    <submittedName>
        <fullName evidence="2">Uncharacterized protein</fullName>
    </submittedName>
</protein>
<dbReference type="EMBL" id="CP055156">
    <property type="protein sequence ID" value="QNF34364.1"/>
    <property type="molecule type" value="Genomic_DNA"/>
</dbReference>
<dbReference type="KEGG" id="aswu:HUW51_17145"/>
<organism evidence="2 3">
    <name type="scientific">Adhaeribacter swui</name>
    <dbReference type="NCBI Taxonomy" id="2086471"/>
    <lineage>
        <taxon>Bacteria</taxon>
        <taxon>Pseudomonadati</taxon>
        <taxon>Bacteroidota</taxon>
        <taxon>Cytophagia</taxon>
        <taxon>Cytophagales</taxon>
        <taxon>Hymenobacteraceae</taxon>
        <taxon>Adhaeribacter</taxon>
    </lineage>
</organism>
<reference evidence="2 3" key="1">
    <citation type="journal article" date="2018" name="Int. J. Syst. Evol. Microbiol.">
        <title>Adhaeribacter swui sp. nov., isolated from wet mud.</title>
        <authorList>
            <person name="Kim D.U."/>
            <person name="Kim K.W."/>
            <person name="Kang M.S."/>
            <person name="Kim J.Y."/>
            <person name="Jang J.H."/>
            <person name="Kim M.K."/>
        </authorList>
    </citation>
    <scope>NUCLEOTIDE SEQUENCE [LARGE SCALE GENOMIC DNA]</scope>
    <source>
        <strain evidence="2 3">KCTC 52873</strain>
    </source>
</reference>
<evidence type="ECO:0000313" key="3">
    <source>
        <dbReference type="Proteomes" id="UP000515237"/>
    </source>
</evidence>
<evidence type="ECO:0000256" key="1">
    <source>
        <dbReference type="SAM" id="Phobius"/>
    </source>
</evidence>
<sequence>MNKLIQNWLLAIKKHWRKPMVSIPFLLILCLTVQFWFRTPSVPEVKKVTKTRVVTKKKAAPVVKLEQLPDKPKKLEVYTKPDTVRRQAMEKGTLVSGVKLQNKKLVVHRISPKGITEVSTFTAKDLPSLAIAIDSAGQVNVQLDPKEARRQRRKRVWRKIGNGVVVVAAFVAGVLLVN</sequence>
<keyword evidence="1" id="KW-1133">Transmembrane helix</keyword>
<evidence type="ECO:0000313" key="2">
    <source>
        <dbReference type="EMBL" id="QNF34364.1"/>
    </source>
</evidence>
<keyword evidence="1" id="KW-0812">Transmembrane</keyword>
<accession>A0A7G7GB30</accession>
<dbReference type="Proteomes" id="UP000515237">
    <property type="component" value="Chromosome"/>
</dbReference>
<feature type="transmembrane region" description="Helical" evidence="1">
    <location>
        <begin position="156"/>
        <end position="177"/>
    </location>
</feature>
<dbReference type="AlphaFoldDB" id="A0A7G7GB30"/>
<feature type="transmembrane region" description="Helical" evidence="1">
    <location>
        <begin position="20"/>
        <end position="37"/>
    </location>
</feature>
<proteinExistence type="predicted"/>
<name>A0A7G7GB30_9BACT</name>